<dbReference type="EnsemblMetazoa" id="SMAR000736-RA">
    <property type="protein sequence ID" value="SMAR000736-PA"/>
    <property type="gene ID" value="SMAR000736"/>
</dbReference>
<sequence>MELAIEHIGLVLHSLPAAAVGLSREVAHSVSAREAAGYDANLESVACCWSCSELWSNERAIGQPRIRRGPLVPFVVFASRVLQFSSNDGRALTFINVGNYKYYRIPSERTACRKNRV</sequence>
<keyword evidence="2" id="KW-1185">Reference proteome</keyword>
<evidence type="ECO:0000313" key="2">
    <source>
        <dbReference type="Proteomes" id="UP000014500"/>
    </source>
</evidence>
<protein>
    <submittedName>
        <fullName evidence="1">Uncharacterized protein</fullName>
    </submittedName>
</protein>
<accession>T1IIN3</accession>
<evidence type="ECO:0000313" key="1">
    <source>
        <dbReference type="EnsemblMetazoa" id="SMAR000736-PA"/>
    </source>
</evidence>
<proteinExistence type="predicted"/>
<name>T1IIN3_STRMM</name>
<dbReference type="AlphaFoldDB" id="T1IIN3"/>
<reference evidence="2" key="1">
    <citation type="submission" date="2011-05" db="EMBL/GenBank/DDBJ databases">
        <authorList>
            <person name="Richards S.R."/>
            <person name="Qu J."/>
            <person name="Jiang H."/>
            <person name="Jhangiani S.N."/>
            <person name="Agravi P."/>
            <person name="Goodspeed R."/>
            <person name="Gross S."/>
            <person name="Mandapat C."/>
            <person name="Jackson L."/>
            <person name="Mathew T."/>
            <person name="Pu L."/>
            <person name="Thornton R."/>
            <person name="Saada N."/>
            <person name="Wilczek-Boney K.B."/>
            <person name="Lee S."/>
            <person name="Kovar C."/>
            <person name="Wu Y."/>
            <person name="Scherer S.E."/>
            <person name="Worley K.C."/>
            <person name="Muzny D.M."/>
            <person name="Gibbs R."/>
        </authorList>
    </citation>
    <scope>NUCLEOTIDE SEQUENCE</scope>
    <source>
        <strain evidence="2">Brora</strain>
    </source>
</reference>
<dbReference type="EMBL" id="JH430205">
    <property type="status" value="NOT_ANNOTATED_CDS"/>
    <property type="molecule type" value="Genomic_DNA"/>
</dbReference>
<organism evidence="1 2">
    <name type="scientific">Strigamia maritima</name>
    <name type="common">European centipede</name>
    <name type="synonym">Geophilus maritimus</name>
    <dbReference type="NCBI Taxonomy" id="126957"/>
    <lineage>
        <taxon>Eukaryota</taxon>
        <taxon>Metazoa</taxon>
        <taxon>Ecdysozoa</taxon>
        <taxon>Arthropoda</taxon>
        <taxon>Myriapoda</taxon>
        <taxon>Chilopoda</taxon>
        <taxon>Pleurostigmophora</taxon>
        <taxon>Geophilomorpha</taxon>
        <taxon>Linotaeniidae</taxon>
        <taxon>Strigamia</taxon>
    </lineage>
</organism>
<dbReference type="Proteomes" id="UP000014500">
    <property type="component" value="Unassembled WGS sequence"/>
</dbReference>
<dbReference type="HOGENOM" id="CLU_2087850_0_0_1"/>
<reference evidence="1" key="2">
    <citation type="submission" date="2015-02" db="UniProtKB">
        <authorList>
            <consortium name="EnsemblMetazoa"/>
        </authorList>
    </citation>
    <scope>IDENTIFICATION</scope>
</reference>